<evidence type="ECO:0000313" key="1">
    <source>
        <dbReference type="EMBL" id="CAB4002020.1"/>
    </source>
</evidence>
<keyword evidence="2" id="KW-1185">Reference proteome</keyword>
<reference evidence="1" key="1">
    <citation type="submission" date="2020-04" db="EMBL/GenBank/DDBJ databases">
        <authorList>
            <person name="Alioto T."/>
            <person name="Alioto T."/>
            <person name="Gomez Garrido J."/>
        </authorList>
    </citation>
    <scope>NUCLEOTIDE SEQUENCE</scope>
    <source>
        <strain evidence="1">A484AB</strain>
    </source>
</reference>
<sequence>QDLRLYNEEYFFRYFRMSVVQYEELLSTVAPIIQKSSQKRECIGPNERLCVTMRYLTTGDAQTTIAMNYRINPSSTGRIIYETYRALCGKSYHPSFCSVQKMKLAGNPVAIVMDLPRWHTVGGEWRSVVQRDQGLRHLTRAGSNNYSQSVKLVREDFSNYFLSWQWVATHSAEDACDINKQN</sequence>
<name>A0A6S7HFW0_PARCT</name>
<evidence type="ECO:0000313" key="2">
    <source>
        <dbReference type="Proteomes" id="UP001152795"/>
    </source>
</evidence>
<protein>
    <submittedName>
        <fullName evidence="1">Uncharacterized protein</fullName>
    </submittedName>
</protein>
<dbReference type="AlphaFoldDB" id="A0A6S7HFW0"/>
<comment type="caution">
    <text evidence="1">The sequence shown here is derived from an EMBL/GenBank/DDBJ whole genome shotgun (WGS) entry which is preliminary data.</text>
</comment>
<feature type="non-terminal residue" evidence="1">
    <location>
        <position position="1"/>
    </location>
</feature>
<proteinExistence type="predicted"/>
<dbReference type="OrthoDB" id="2668416at2759"/>
<dbReference type="Proteomes" id="UP001152795">
    <property type="component" value="Unassembled WGS sequence"/>
</dbReference>
<organism evidence="1 2">
    <name type="scientific">Paramuricea clavata</name>
    <name type="common">Red gorgonian</name>
    <name type="synonym">Violescent sea-whip</name>
    <dbReference type="NCBI Taxonomy" id="317549"/>
    <lineage>
        <taxon>Eukaryota</taxon>
        <taxon>Metazoa</taxon>
        <taxon>Cnidaria</taxon>
        <taxon>Anthozoa</taxon>
        <taxon>Octocorallia</taxon>
        <taxon>Malacalcyonacea</taxon>
        <taxon>Plexauridae</taxon>
        <taxon>Paramuricea</taxon>
    </lineage>
</organism>
<dbReference type="EMBL" id="CACRXK020004234">
    <property type="protein sequence ID" value="CAB4002020.1"/>
    <property type="molecule type" value="Genomic_DNA"/>
</dbReference>
<gene>
    <name evidence="1" type="ORF">PACLA_8A022915</name>
</gene>
<accession>A0A6S7HFW0</accession>